<dbReference type="InterPro" id="IPR010084">
    <property type="entry name" value="FabZ"/>
</dbReference>
<protein>
    <recommendedName>
        <fullName evidence="9">3-hydroxyacyl-[acyl-carrier-protein] dehydratase FabZ</fullName>
        <ecNumber evidence="9">4.2.1.59</ecNumber>
    </recommendedName>
    <alternativeName>
        <fullName evidence="9">(3R)-hydroxymyristoyl-[acyl-carrier-protein] dehydratase</fullName>
        <shortName evidence="9">(3R)-hydroxymyristoyl-ACP dehydrase</shortName>
    </alternativeName>
    <alternativeName>
        <fullName evidence="9">Beta-hydroxyacyl-ACP dehydratase</fullName>
    </alternativeName>
</protein>
<gene>
    <name evidence="9" type="primary">fabZ</name>
    <name evidence="10" type="ORF">SAMN04488518_108244</name>
</gene>
<evidence type="ECO:0000256" key="3">
    <source>
        <dbReference type="ARBA" id="ARBA00022490"/>
    </source>
</evidence>
<dbReference type="Gene3D" id="3.10.129.10">
    <property type="entry name" value="Hotdog Thioesterase"/>
    <property type="match status" value="1"/>
</dbReference>
<comment type="catalytic activity">
    <reaction evidence="9">
        <text>a (3R)-hydroxyacyl-[ACP] = a (2E)-enoyl-[ACP] + H2O</text>
        <dbReference type="Rhea" id="RHEA:13097"/>
        <dbReference type="Rhea" id="RHEA-COMP:9925"/>
        <dbReference type="Rhea" id="RHEA-COMP:9945"/>
        <dbReference type="ChEBI" id="CHEBI:15377"/>
        <dbReference type="ChEBI" id="CHEBI:78784"/>
        <dbReference type="ChEBI" id="CHEBI:78827"/>
        <dbReference type="EC" id="4.2.1.59"/>
    </reaction>
</comment>
<keyword evidence="7 9" id="KW-0456">Lyase</keyword>
<evidence type="ECO:0000313" key="10">
    <source>
        <dbReference type="EMBL" id="SFK73799.1"/>
    </source>
</evidence>
<dbReference type="HAMAP" id="MF_00406">
    <property type="entry name" value="FabZ"/>
    <property type="match status" value="1"/>
</dbReference>
<evidence type="ECO:0000256" key="1">
    <source>
        <dbReference type="ARBA" id="ARBA00004496"/>
    </source>
</evidence>
<dbReference type="CDD" id="cd01288">
    <property type="entry name" value="FabZ"/>
    <property type="match status" value="1"/>
</dbReference>
<comment type="similarity">
    <text evidence="2 9">Belongs to the thioester dehydratase family. FabZ subfamily.</text>
</comment>
<comment type="subcellular location">
    <subcellularLocation>
        <location evidence="1 9">Cytoplasm</location>
    </subcellularLocation>
</comment>
<dbReference type="NCBIfam" id="NF000582">
    <property type="entry name" value="PRK00006.1"/>
    <property type="match status" value="1"/>
</dbReference>
<sequence length="158" mass="17621">MSDVETRTLESADIMRVMELLPHRYPFLMIDRIVDMDGDNSGVGIKNVTINEPHFQGHFPSQPVMPGVLLIEAMAQTAGALCVHGREKKDVPSLVYFMTIDKCKFRKPVVPGDQVHFHVKKVRNRATIWKFEGVAMVGGQKVAEAEISAMLVDSDEAN</sequence>
<evidence type="ECO:0000256" key="5">
    <source>
        <dbReference type="ARBA" id="ARBA00022556"/>
    </source>
</evidence>
<organism evidence="10 11">
    <name type="scientific">Pseudovibrio ascidiaceicola</name>
    <dbReference type="NCBI Taxonomy" id="285279"/>
    <lineage>
        <taxon>Bacteria</taxon>
        <taxon>Pseudomonadati</taxon>
        <taxon>Pseudomonadota</taxon>
        <taxon>Alphaproteobacteria</taxon>
        <taxon>Hyphomicrobiales</taxon>
        <taxon>Stappiaceae</taxon>
        <taxon>Pseudovibrio</taxon>
    </lineage>
</organism>
<dbReference type="SUPFAM" id="SSF54637">
    <property type="entry name" value="Thioesterase/thiol ester dehydrase-isomerase"/>
    <property type="match status" value="1"/>
</dbReference>
<dbReference type="EC" id="4.2.1.59" evidence="9"/>
<evidence type="ECO:0000256" key="9">
    <source>
        <dbReference type="HAMAP-Rule" id="MF_00406"/>
    </source>
</evidence>
<dbReference type="NCBIfam" id="TIGR01750">
    <property type="entry name" value="fabZ"/>
    <property type="match status" value="1"/>
</dbReference>
<evidence type="ECO:0000313" key="11">
    <source>
        <dbReference type="Proteomes" id="UP000199598"/>
    </source>
</evidence>
<dbReference type="PANTHER" id="PTHR30272:SF1">
    <property type="entry name" value="3-HYDROXYACYL-[ACYL-CARRIER-PROTEIN] DEHYDRATASE"/>
    <property type="match status" value="1"/>
</dbReference>
<dbReference type="InterPro" id="IPR029069">
    <property type="entry name" value="HotDog_dom_sf"/>
</dbReference>
<dbReference type="RefSeq" id="WP_093521088.1">
    <property type="nucleotide sequence ID" value="NZ_FOSK01000008.1"/>
</dbReference>
<dbReference type="Proteomes" id="UP000199598">
    <property type="component" value="Unassembled WGS sequence"/>
</dbReference>
<comment type="function">
    <text evidence="8 9">Involved in unsaturated fatty acids biosynthesis. Catalyzes the dehydration of short chain beta-hydroxyacyl-ACPs and long chain saturated and unsaturated beta-hydroxyacyl-ACPs.</text>
</comment>
<feature type="active site" evidence="9">
    <location>
        <position position="58"/>
    </location>
</feature>
<evidence type="ECO:0000256" key="7">
    <source>
        <dbReference type="ARBA" id="ARBA00023239"/>
    </source>
</evidence>
<keyword evidence="11" id="KW-1185">Reference proteome</keyword>
<keyword evidence="4 9" id="KW-0444">Lipid biosynthesis</keyword>
<name>A0A1I4C0C6_9HYPH</name>
<evidence type="ECO:0000256" key="6">
    <source>
        <dbReference type="ARBA" id="ARBA00023098"/>
    </source>
</evidence>
<comment type="caution">
    <text evidence="10">The sequence shown here is derived from an EMBL/GenBank/DDBJ whole genome shotgun (WGS) entry which is preliminary data.</text>
</comment>
<accession>A0A1I4C0C6</accession>
<dbReference type="PANTHER" id="PTHR30272">
    <property type="entry name" value="3-HYDROXYACYL-[ACYL-CARRIER-PROTEIN] DEHYDRATASE"/>
    <property type="match status" value="1"/>
</dbReference>
<proteinExistence type="inferred from homology"/>
<evidence type="ECO:0000256" key="4">
    <source>
        <dbReference type="ARBA" id="ARBA00022516"/>
    </source>
</evidence>
<evidence type="ECO:0000256" key="2">
    <source>
        <dbReference type="ARBA" id="ARBA00009174"/>
    </source>
</evidence>
<evidence type="ECO:0000256" key="8">
    <source>
        <dbReference type="ARBA" id="ARBA00025049"/>
    </source>
</evidence>
<keyword evidence="6 9" id="KW-0443">Lipid metabolism</keyword>
<reference evidence="10 11" key="1">
    <citation type="submission" date="2016-10" db="EMBL/GenBank/DDBJ databases">
        <authorList>
            <person name="Varghese N."/>
            <person name="Submissions S."/>
        </authorList>
    </citation>
    <scope>NUCLEOTIDE SEQUENCE [LARGE SCALE GENOMIC DNA]</scope>
    <source>
        <strain evidence="10 11">DSM 16392</strain>
    </source>
</reference>
<dbReference type="Pfam" id="PF07977">
    <property type="entry name" value="FabA"/>
    <property type="match status" value="1"/>
</dbReference>
<dbReference type="EMBL" id="FOSK01000008">
    <property type="protein sequence ID" value="SFK73799.1"/>
    <property type="molecule type" value="Genomic_DNA"/>
</dbReference>
<keyword evidence="5 9" id="KW-0441">Lipid A biosynthesis</keyword>
<dbReference type="InterPro" id="IPR013114">
    <property type="entry name" value="FabA_FabZ"/>
</dbReference>
<keyword evidence="3 9" id="KW-0963">Cytoplasm</keyword>